<feature type="repeat" description="Pumilio" evidence="2">
    <location>
        <begin position="325"/>
        <end position="360"/>
    </location>
</feature>
<organism evidence="5 6">
    <name type="scientific">Euplotes crassus</name>
    <dbReference type="NCBI Taxonomy" id="5936"/>
    <lineage>
        <taxon>Eukaryota</taxon>
        <taxon>Sar</taxon>
        <taxon>Alveolata</taxon>
        <taxon>Ciliophora</taxon>
        <taxon>Intramacronucleata</taxon>
        <taxon>Spirotrichea</taxon>
        <taxon>Hypotrichia</taxon>
        <taxon>Euplotida</taxon>
        <taxon>Euplotidae</taxon>
        <taxon>Moneuplotes</taxon>
    </lineage>
</organism>
<feature type="repeat" description="Pumilio" evidence="2">
    <location>
        <begin position="470"/>
        <end position="507"/>
    </location>
</feature>
<dbReference type="GO" id="GO:0003729">
    <property type="term" value="F:mRNA binding"/>
    <property type="evidence" value="ECO:0007669"/>
    <property type="project" value="TreeGrafter"/>
</dbReference>
<feature type="repeat" description="Pumilio" evidence="2">
    <location>
        <begin position="554"/>
        <end position="594"/>
    </location>
</feature>
<evidence type="ECO:0000256" key="2">
    <source>
        <dbReference type="PROSITE-ProRule" id="PRU00317"/>
    </source>
</evidence>
<keyword evidence="6" id="KW-1185">Reference proteome</keyword>
<feature type="repeat" description="Pumilio" evidence="2">
    <location>
        <begin position="508"/>
        <end position="543"/>
    </location>
</feature>
<dbReference type="PROSITE" id="PS50303">
    <property type="entry name" value="PUM_HD"/>
    <property type="match status" value="1"/>
</dbReference>
<proteinExistence type="predicted"/>
<evidence type="ECO:0000259" key="4">
    <source>
        <dbReference type="PROSITE" id="PS50303"/>
    </source>
</evidence>
<dbReference type="Pfam" id="PF00806">
    <property type="entry name" value="PUF"/>
    <property type="match status" value="1"/>
</dbReference>
<feature type="repeat" description="Pumilio" evidence="2">
    <location>
        <begin position="434"/>
        <end position="469"/>
    </location>
</feature>
<feature type="region of interest" description="Disordered" evidence="3">
    <location>
        <begin position="1"/>
        <end position="51"/>
    </location>
</feature>
<dbReference type="AlphaFoldDB" id="A0AAD1X6D5"/>
<protein>
    <recommendedName>
        <fullName evidence="4">PUM-HD domain-containing protein</fullName>
    </recommendedName>
</protein>
<evidence type="ECO:0000256" key="3">
    <source>
        <dbReference type="SAM" id="MobiDB-lite"/>
    </source>
</evidence>
<accession>A0AAD1X6D5</accession>
<dbReference type="GO" id="GO:0010608">
    <property type="term" value="P:post-transcriptional regulation of gene expression"/>
    <property type="evidence" value="ECO:0007669"/>
    <property type="project" value="TreeGrafter"/>
</dbReference>
<feature type="repeat" description="Pumilio" evidence="2">
    <location>
        <begin position="397"/>
        <end position="432"/>
    </location>
</feature>
<evidence type="ECO:0000313" key="5">
    <source>
        <dbReference type="EMBL" id="CAI2359356.1"/>
    </source>
</evidence>
<evidence type="ECO:0000256" key="1">
    <source>
        <dbReference type="ARBA" id="ARBA00022737"/>
    </source>
</evidence>
<dbReference type="SUPFAM" id="SSF48371">
    <property type="entry name" value="ARM repeat"/>
    <property type="match status" value="1"/>
</dbReference>
<dbReference type="Gene3D" id="1.25.10.10">
    <property type="entry name" value="Leucine-rich Repeat Variant"/>
    <property type="match status" value="1"/>
</dbReference>
<dbReference type="EMBL" id="CAMPGE010000603">
    <property type="protein sequence ID" value="CAI2359356.1"/>
    <property type="molecule type" value="Genomic_DNA"/>
</dbReference>
<feature type="region of interest" description="Disordered" evidence="3">
    <location>
        <begin position="226"/>
        <end position="261"/>
    </location>
</feature>
<dbReference type="Pfam" id="PF22493">
    <property type="entry name" value="PUF_NOP9"/>
    <property type="match status" value="1"/>
</dbReference>
<keyword evidence="1" id="KW-0677">Repeat</keyword>
<dbReference type="InterPro" id="IPR033712">
    <property type="entry name" value="Pumilio_RNA-bd"/>
</dbReference>
<sequence>MSEENKQEEFDLIGNILSDEGEDCSPSKEKEPEDHKSVNSLAMDKSISAPVDEIKNKLGSREKHSHSPQKSYVNFNPNGYAHHQHQNMNFGSYSPEIPKCNSSLYPDEYYSHQGSQWQMHNPPAVNMNTTKQPGHPGHYQPYTMQAYPQNMGYYMPTSMPMYKTASGHPPHASRKYSEGVALHGNYLGMQKSNTEFKPSAFPKKNNGRKRVFSSIETNAMFDNKFGKFSGNLSNTKDSSTSSNNKYASPPRKGMPGNQSLDPKSPYLIKLRKCIKDKEEEDLTLENLKGHASEISRDQVGSRFIQKIYEANCKVSSDSLGDLINEIKEDSLNIMKDVFGNYVIQKILQFGPEEHIQTLFNEIKGHILEMSKHIYGCRVVQRFIEVLNQADQATILSELEGSVMECIYDQYGNHVIQKILKEGHSDTKVDFIQSHIEANIAPLCMHIYGCRVVQRFLDNFPSHCTDPIYDEIVKNNVLELSKDQYGNYVIQLILEKGVRTQDRKAICHSLLGEARLLSVHKFSSNVVEKCIQFCEQEDKDLITKELLGDKLEESEKEKHSIYCMMDNKYGNYVVQKAIEEATLEQRLAFSQKVKNSCSSPSNYVKHVINCLDRLNLSQCQDSSSSSGIVHTNQK</sequence>
<dbReference type="SMART" id="SM00025">
    <property type="entry name" value="Pumilio"/>
    <property type="match status" value="8"/>
</dbReference>
<evidence type="ECO:0000313" key="6">
    <source>
        <dbReference type="Proteomes" id="UP001295684"/>
    </source>
</evidence>
<dbReference type="PROSITE" id="PS50302">
    <property type="entry name" value="PUM"/>
    <property type="match status" value="8"/>
</dbReference>
<comment type="caution">
    <text evidence="5">The sequence shown here is derived from an EMBL/GenBank/DDBJ whole genome shotgun (WGS) entry which is preliminary data.</text>
</comment>
<dbReference type="InterPro" id="IPR033133">
    <property type="entry name" value="PUM-HD"/>
</dbReference>
<gene>
    <name evidence="5" type="ORF">ECRASSUSDP1_LOCUS644</name>
</gene>
<dbReference type="PANTHER" id="PTHR12537">
    <property type="entry name" value="RNA BINDING PROTEIN PUMILIO-RELATED"/>
    <property type="match status" value="1"/>
</dbReference>
<dbReference type="InterPro" id="IPR011989">
    <property type="entry name" value="ARM-like"/>
</dbReference>
<dbReference type="Proteomes" id="UP001295684">
    <property type="component" value="Unassembled WGS sequence"/>
</dbReference>
<feature type="repeat" description="Pumilio" evidence="2">
    <location>
        <begin position="286"/>
        <end position="321"/>
    </location>
</feature>
<dbReference type="PANTHER" id="PTHR12537:SF12">
    <property type="entry name" value="MATERNAL PROTEIN PUMILIO"/>
    <property type="match status" value="1"/>
</dbReference>
<feature type="repeat" description="Pumilio" evidence="2">
    <location>
        <begin position="361"/>
        <end position="396"/>
    </location>
</feature>
<dbReference type="InterPro" id="IPR001313">
    <property type="entry name" value="Pumilio_RNA-bd_rpt"/>
</dbReference>
<feature type="compositionally biased region" description="Low complexity" evidence="3">
    <location>
        <begin position="231"/>
        <end position="245"/>
    </location>
</feature>
<feature type="domain" description="PUM-HD" evidence="4">
    <location>
        <begin position="262"/>
        <end position="617"/>
    </location>
</feature>
<feature type="compositionally biased region" description="Basic and acidic residues" evidence="3">
    <location>
        <begin position="25"/>
        <end position="37"/>
    </location>
</feature>
<dbReference type="CDD" id="cd07920">
    <property type="entry name" value="Pumilio"/>
    <property type="match status" value="1"/>
</dbReference>
<reference evidence="5" key="1">
    <citation type="submission" date="2023-07" db="EMBL/GenBank/DDBJ databases">
        <authorList>
            <consortium name="AG Swart"/>
            <person name="Singh M."/>
            <person name="Singh A."/>
            <person name="Seah K."/>
            <person name="Emmerich C."/>
        </authorList>
    </citation>
    <scope>NUCLEOTIDE SEQUENCE</scope>
    <source>
        <strain evidence="5">DP1</strain>
    </source>
</reference>
<dbReference type="InterPro" id="IPR016024">
    <property type="entry name" value="ARM-type_fold"/>
</dbReference>
<dbReference type="GO" id="GO:0005737">
    <property type="term" value="C:cytoplasm"/>
    <property type="evidence" value="ECO:0007669"/>
    <property type="project" value="TreeGrafter"/>
</dbReference>
<name>A0AAD1X6D5_EUPCR</name>